<dbReference type="EMBL" id="BGZK01000643">
    <property type="protein sequence ID" value="GBP54310.1"/>
    <property type="molecule type" value="Genomic_DNA"/>
</dbReference>
<dbReference type="AlphaFoldDB" id="A0A4C1WTV6"/>
<feature type="compositionally biased region" description="Pro residues" evidence="1">
    <location>
        <begin position="133"/>
        <end position="142"/>
    </location>
</feature>
<name>A0A4C1WTV6_EUMVA</name>
<keyword evidence="3" id="KW-1185">Reference proteome</keyword>
<gene>
    <name evidence="2" type="ORF">EVAR_32657_1</name>
</gene>
<accession>A0A4C1WTV6</accession>
<organism evidence="2 3">
    <name type="scientific">Eumeta variegata</name>
    <name type="common">Bagworm moth</name>
    <name type="synonym">Eumeta japonica</name>
    <dbReference type="NCBI Taxonomy" id="151549"/>
    <lineage>
        <taxon>Eukaryota</taxon>
        <taxon>Metazoa</taxon>
        <taxon>Ecdysozoa</taxon>
        <taxon>Arthropoda</taxon>
        <taxon>Hexapoda</taxon>
        <taxon>Insecta</taxon>
        <taxon>Pterygota</taxon>
        <taxon>Neoptera</taxon>
        <taxon>Endopterygota</taxon>
        <taxon>Lepidoptera</taxon>
        <taxon>Glossata</taxon>
        <taxon>Ditrysia</taxon>
        <taxon>Tineoidea</taxon>
        <taxon>Psychidae</taxon>
        <taxon>Oiketicinae</taxon>
        <taxon>Eumeta</taxon>
    </lineage>
</organism>
<dbReference type="Proteomes" id="UP000299102">
    <property type="component" value="Unassembled WGS sequence"/>
</dbReference>
<sequence length="142" mass="15217">MFITRQLRASRNSVDKCASAGGDERPLSPPPSCIDNAGRRDIESGVIVVIIAIVPFGTDPVSADDDACPINRIAFVNICRGAARARRRSPLAASSIHSHCRETYCDAHWSGPPRPRAAGDRDCDPSIETTPLSGPPPAPFRE</sequence>
<protein>
    <submittedName>
        <fullName evidence="2">Uncharacterized protein</fullName>
    </submittedName>
</protein>
<comment type="caution">
    <text evidence="2">The sequence shown here is derived from an EMBL/GenBank/DDBJ whole genome shotgun (WGS) entry which is preliminary data.</text>
</comment>
<evidence type="ECO:0000313" key="3">
    <source>
        <dbReference type="Proteomes" id="UP000299102"/>
    </source>
</evidence>
<evidence type="ECO:0000256" key="1">
    <source>
        <dbReference type="SAM" id="MobiDB-lite"/>
    </source>
</evidence>
<reference evidence="2 3" key="1">
    <citation type="journal article" date="2019" name="Commun. Biol.">
        <title>The bagworm genome reveals a unique fibroin gene that provides high tensile strength.</title>
        <authorList>
            <person name="Kono N."/>
            <person name="Nakamura H."/>
            <person name="Ohtoshi R."/>
            <person name="Tomita M."/>
            <person name="Numata K."/>
            <person name="Arakawa K."/>
        </authorList>
    </citation>
    <scope>NUCLEOTIDE SEQUENCE [LARGE SCALE GENOMIC DNA]</scope>
</reference>
<proteinExistence type="predicted"/>
<evidence type="ECO:0000313" key="2">
    <source>
        <dbReference type="EMBL" id="GBP54310.1"/>
    </source>
</evidence>
<feature type="region of interest" description="Disordered" evidence="1">
    <location>
        <begin position="107"/>
        <end position="142"/>
    </location>
</feature>